<name>A0A6J7X7W9_9CAUD</name>
<protein>
    <submittedName>
        <fullName evidence="1">Uncharacterized protein</fullName>
    </submittedName>
</protein>
<organism evidence="1">
    <name type="scientific">uncultured Caudovirales phage</name>
    <dbReference type="NCBI Taxonomy" id="2100421"/>
    <lineage>
        <taxon>Viruses</taxon>
        <taxon>Duplodnaviria</taxon>
        <taxon>Heunggongvirae</taxon>
        <taxon>Uroviricota</taxon>
        <taxon>Caudoviricetes</taxon>
        <taxon>Peduoviridae</taxon>
        <taxon>Maltschvirus</taxon>
        <taxon>Maltschvirus maltsch</taxon>
    </lineage>
</organism>
<dbReference type="EMBL" id="LR798354">
    <property type="protein sequence ID" value="CAB5225763.1"/>
    <property type="molecule type" value="Genomic_DNA"/>
</dbReference>
<evidence type="ECO:0000313" key="1">
    <source>
        <dbReference type="EMBL" id="CAB5225763.1"/>
    </source>
</evidence>
<accession>A0A6J7X7W9</accession>
<proteinExistence type="predicted"/>
<gene>
    <name evidence="1" type="ORF">UFOVP756_3</name>
</gene>
<sequence length="76" mass="8534">MELYKKIPNATGGEYQDKTTLERCDLITAEVRFYCPVGCQCGTGLGDCGTEGTCCRRFATVEEAMEYFNVEPYEVQ</sequence>
<reference evidence="1" key="1">
    <citation type="submission" date="2020-05" db="EMBL/GenBank/DDBJ databases">
        <authorList>
            <person name="Chiriac C."/>
            <person name="Salcher M."/>
            <person name="Ghai R."/>
            <person name="Kavagutti S V."/>
        </authorList>
    </citation>
    <scope>NUCLEOTIDE SEQUENCE</scope>
</reference>